<evidence type="ECO:0000313" key="2">
    <source>
        <dbReference type="EMBL" id="TGG77867.1"/>
    </source>
</evidence>
<dbReference type="PROSITE" id="PS51674">
    <property type="entry name" value="4FE4S_WBL"/>
    <property type="match status" value="1"/>
</dbReference>
<evidence type="ECO:0000313" key="3">
    <source>
        <dbReference type="Proteomes" id="UP000298111"/>
    </source>
</evidence>
<comment type="caution">
    <text evidence="2">The sequence shown here is derived from an EMBL/GenBank/DDBJ whole genome shotgun (WGS) entry which is preliminary data.</text>
</comment>
<gene>
    <name evidence="2" type="ORF">D8771_26580</name>
</gene>
<proteinExistence type="predicted"/>
<feature type="domain" description="4Fe-4S Wbl-type" evidence="1">
    <location>
        <begin position="26"/>
        <end position="93"/>
    </location>
</feature>
<organism evidence="2 3">
    <name type="scientific">Streptomyces albus</name>
    <dbReference type="NCBI Taxonomy" id="1888"/>
    <lineage>
        <taxon>Bacteria</taxon>
        <taxon>Bacillati</taxon>
        <taxon>Actinomycetota</taxon>
        <taxon>Actinomycetes</taxon>
        <taxon>Kitasatosporales</taxon>
        <taxon>Streptomycetaceae</taxon>
        <taxon>Streptomyces</taxon>
    </lineage>
</organism>
<reference evidence="2 3" key="1">
    <citation type="submission" date="2018-10" db="EMBL/GenBank/DDBJ databases">
        <title>Isolation of pseudouridimycin from Streptomyces albus DSM 40763.</title>
        <authorList>
            <person name="Rosenqvist P."/>
            <person name="Metsae-Ketelae M."/>
            <person name="Virta P."/>
        </authorList>
    </citation>
    <scope>NUCLEOTIDE SEQUENCE [LARGE SCALE GENOMIC DNA]</scope>
    <source>
        <strain evidence="2 3">DSM 40763</strain>
    </source>
</reference>
<dbReference type="Proteomes" id="UP000298111">
    <property type="component" value="Unassembled WGS sequence"/>
</dbReference>
<sequence>MGAVGVKLSTNAASLAEGPAPTGNPACTGQFKMFFPKASQASDEPSKAERRALEICGRCPVREWCLERDLVESSTADRIIGVRGGLREADRRALHLQRYGQRPAKRAGVTW</sequence>
<dbReference type="AlphaFoldDB" id="A0A8H1L5H0"/>
<accession>A0A8H1L5H0</accession>
<evidence type="ECO:0000259" key="1">
    <source>
        <dbReference type="PROSITE" id="PS51674"/>
    </source>
</evidence>
<name>A0A8H1L5H0_9ACTN</name>
<protein>
    <recommendedName>
        <fullName evidence="1">4Fe-4S Wbl-type domain-containing protein</fullName>
    </recommendedName>
</protein>
<dbReference type="EMBL" id="RCIY01000089">
    <property type="protein sequence ID" value="TGG77867.1"/>
    <property type="molecule type" value="Genomic_DNA"/>
</dbReference>
<dbReference type="InterPro" id="IPR034768">
    <property type="entry name" value="4FE4S_WBL"/>
</dbReference>
<dbReference type="Pfam" id="PF02467">
    <property type="entry name" value="Whib"/>
    <property type="match status" value="1"/>
</dbReference>